<feature type="transmembrane region" description="Helical" evidence="1">
    <location>
        <begin position="457"/>
        <end position="477"/>
    </location>
</feature>
<feature type="transmembrane region" description="Helical" evidence="1">
    <location>
        <begin position="363"/>
        <end position="383"/>
    </location>
</feature>
<protein>
    <recommendedName>
        <fullName evidence="4">Glycosyltransferase RgtA/B/C/D-like domain-containing protein</fullName>
    </recommendedName>
</protein>
<feature type="transmembrane region" description="Helical" evidence="1">
    <location>
        <begin position="545"/>
        <end position="564"/>
    </location>
</feature>
<proteinExistence type="predicted"/>
<feature type="transmembrane region" description="Helical" evidence="1">
    <location>
        <begin position="67"/>
        <end position="84"/>
    </location>
</feature>
<name>A0A557SYL5_9ARCH</name>
<keyword evidence="1" id="KW-1133">Transmembrane helix</keyword>
<dbReference type="RefSeq" id="WP_144728279.1">
    <property type="nucleotide sequence ID" value="NZ_ML675578.1"/>
</dbReference>
<evidence type="ECO:0000313" key="3">
    <source>
        <dbReference type="Proteomes" id="UP000315289"/>
    </source>
</evidence>
<accession>A0A557SYL5</accession>
<feature type="transmembrane region" description="Helical" evidence="1">
    <location>
        <begin position="89"/>
        <end position="106"/>
    </location>
</feature>
<feature type="transmembrane region" description="Helical" evidence="1">
    <location>
        <begin position="389"/>
        <end position="406"/>
    </location>
</feature>
<dbReference type="Proteomes" id="UP000315289">
    <property type="component" value="Unassembled WGS sequence"/>
</dbReference>
<dbReference type="OrthoDB" id="12391at2157"/>
<feature type="transmembrane region" description="Helical" evidence="1">
    <location>
        <begin position="25"/>
        <end position="47"/>
    </location>
</feature>
<feature type="transmembrane region" description="Helical" evidence="1">
    <location>
        <begin position="594"/>
        <end position="615"/>
    </location>
</feature>
<feature type="transmembrane region" description="Helical" evidence="1">
    <location>
        <begin position="337"/>
        <end position="354"/>
    </location>
</feature>
<keyword evidence="1" id="KW-0812">Transmembrane</keyword>
<feature type="transmembrane region" description="Helical" evidence="1">
    <location>
        <begin position="413"/>
        <end position="445"/>
    </location>
</feature>
<sequence length="619" mass="70434">MLLGNLKAGLGFGASYKAIVTSSAFVLLCYFYVYSIASFLKFPIVIFQNGYSYNAIFENTYLIDKNWDTLFIITLTVAWLLLAIRNKKFGIATSLIYTALAMTTGLSGFSLFYYLTVFMSLPFILSLLIFDKIVKENMVLEIDTNLLLINYFSIIIIISSLIGIFLSSSFLLFSIQPSSIPIHNYTYPPYVLFSNLTPVLVLLLMFSFFINISMKKFNLHKILSKFKGSSLSVPSTAGYTQLSTKAKFFYLLMIIILSITLFLIPHNPAVNETKQLIGVDTDEYIEWESILINSFNSGNFSNQGFVNLAMGDRPMTLFFLLLLIQFTTMDDPSVIEYFPMVLIPLFVLTVFFLTKELFSNDTAALFSAFLSGASFHLLVGMYAGLYANWLALIVGYVAITLFFKYLKGSAQRFGIFFFISMIVLLFTHVYTWAIISVVLVILIVYSLKVGNNSRKQLFFLLSAIAVSLVLDIIRIYFAGTSSGGTQQMINIFNYGLSLDDYYQRWENLSFSTQIYVGGIFSNFIIYILVIYWALRSNIKEPRNVFFFIFFSLGLIPIFIGDEVLKARLFYDIPFQIPAAIALTQMMKTYNGKMIAFSLCMWILFICVRTLFHLYVVSPK</sequence>
<feature type="transmembrane region" description="Helical" evidence="1">
    <location>
        <begin position="187"/>
        <end position="212"/>
    </location>
</feature>
<comment type="caution">
    <text evidence="2">The sequence shown here is derived from an EMBL/GenBank/DDBJ whole genome shotgun (WGS) entry which is preliminary data.</text>
</comment>
<feature type="transmembrane region" description="Helical" evidence="1">
    <location>
        <begin position="151"/>
        <end position="175"/>
    </location>
</feature>
<feature type="transmembrane region" description="Helical" evidence="1">
    <location>
        <begin position="248"/>
        <end position="266"/>
    </location>
</feature>
<feature type="transmembrane region" description="Helical" evidence="1">
    <location>
        <begin position="112"/>
        <end position="130"/>
    </location>
</feature>
<gene>
    <name evidence="2" type="ORF">NARC_10089</name>
</gene>
<dbReference type="AlphaFoldDB" id="A0A557SYL5"/>
<keyword evidence="3" id="KW-1185">Reference proteome</keyword>
<dbReference type="EMBL" id="VOAH01000001">
    <property type="protein sequence ID" value="TVP41683.1"/>
    <property type="molecule type" value="Genomic_DNA"/>
</dbReference>
<reference evidence="2 3" key="1">
    <citation type="journal article" date="2019" name="Front. Microbiol.">
        <title>Ammonia Oxidation by the Arctic Terrestrial Thaumarchaeote Candidatus Nitrosocosmicus arcticus Is Stimulated by Increasing Temperatures.</title>
        <authorList>
            <person name="Alves R.J.E."/>
            <person name="Kerou M."/>
            <person name="Zappe A."/>
            <person name="Bittner R."/>
            <person name="Abby S.S."/>
            <person name="Schmidt H.A."/>
            <person name="Pfeifer K."/>
            <person name="Schleper C."/>
        </authorList>
    </citation>
    <scope>NUCLEOTIDE SEQUENCE [LARGE SCALE GENOMIC DNA]</scope>
    <source>
        <strain evidence="2 3">Kfb</strain>
    </source>
</reference>
<feature type="transmembrane region" description="Helical" evidence="1">
    <location>
        <begin position="514"/>
        <end position="533"/>
    </location>
</feature>
<evidence type="ECO:0000313" key="2">
    <source>
        <dbReference type="EMBL" id="TVP41683.1"/>
    </source>
</evidence>
<keyword evidence="1" id="KW-0472">Membrane</keyword>
<organism evidence="2 3">
    <name type="scientific">Candidatus Nitrosocosmicus arcticus</name>
    <dbReference type="NCBI Taxonomy" id="2035267"/>
    <lineage>
        <taxon>Archaea</taxon>
        <taxon>Nitrososphaerota</taxon>
        <taxon>Nitrososphaeria</taxon>
        <taxon>Nitrososphaerales</taxon>
        <taxon>Nitrososphaeraceae</taxon>
        <taxon>Candidatus Nitrosocosmicus</taxon>
    </lineage>
</organism>
<evidence type="ECO:0000256" key="1">
    <source>
        <dbReference type="SAM" id="Phobius"/>
    </source>
</evidence>
<evidence type="ECO:0008006" key="4">
    <source>
        <dbReference type="Google" id="ProtNLM"/>
    </source>
</evidence>